<dbReference type="RefSeq" id="WP_283212317.1">
    <property type="nucleotide sequence ID" value="NZ_JASGBI010000001.1"/>
</dbReference>
<dbReference type="Proteomes" id="UP001321580">
    <property type="component" value="Unassembled WGS sequence"/>
</dbReference>
<gene>
    <name evidence="1" type="ORF">QLQ15_08130</name>
</gene>
<comment type="caution">
    <text evidence="1">The sequence shown here is derived from an EMBL/GenBank/DDBJ whole genome shotgun (WGS) entry which is preliminary data.</text>
</comment>
<name>A0ABT6XG62_9GAMM</name>
<accession>A0ABT6XG62</accession>
<proteinExistence type="predicted"/>
<sequence length="58" mass="6240">MRAVIAMNGLASASDTSEFDQICINEIDDEQQHCRAASAKEKGRPKAAFLLIADSLTS</sequence>
<dbReference type="EMBL" id="JASGBI010000001">
    <property type="protein sequence ID" value="MDI9238880.1"/>
    <property type="molecule type" value="Genomic_DNA"/>
</dbReference>
<evidence type="ECO:0000313" key="1">
    <source>
        <dbReference type="EMBL" id="MDI9238880.1"/>
    </source>
</evidence>
<protein>
    <submittedName>
        <fullName evidence="1">Uncharacterized protein</fullName>
    </submittedName>
</protein>
<reference evidence="1 2" key="1">
    <citation type="submission" date="2023-05" db="EMBL/GenBank/DDBJ databases">
        <title>Lysobacter sp. strain LF1 Genome sequencing and assembly.</title>
        <authorList>
            <person name="Jung Y."/>
        </authorList>
    </citation>
    <scope>NUCLEOTIDE SEQUENCE [LARGE SCALE GENOMIC DNA]</scope>
    <source>
        <strain evidence="1 2">LF1</strain>
    </source>
</reference>
<organism evidence="1 2">
    <name type="scientific">Lysobacter stagni</name>
    <dbReference type="NCBI Taxonomy" id="3045172"/>
    <lineage>
        <taxon>Bacteria</taxon>
        <taxon>Pseudomonadati</taxon>
        <taxon>Pseudomonadota</taxon>
        <taxon>Gammaproteobacteria</taxon>
        <taxon>Lysobacterales</taxon>
        <taxon>Lysobacteraceae</taxon>
        <taxon>Lysobacter</taxon>
    </lineage>
</organism>
<evidence type="ECO:0000313" key="2">
    <source>
        <dbReference type="Proteomes" id="UP001321580"/>
    </source>
</evidence>
<keyword evidence="2" id="KW-1185">Reference proteome</keyword>